<name>A0A834FJA0_ORYME</name>
<dbReference type="EMBL" id="WKFB01000117">
    <property type="protein sequence ID" value="KAF6735126.1"/>
    <property type="molecule type" value="Genomic_DNA"/>
</dbReference>
<feature type="compositionally biased region" description="Acidic residues" evidence="1">
    <location>
        <begin position="50"/>
        <end position="64"/>
    </location>
</feature>
<organism evidence="2 3">
    <name type="scientific">Oryzias melastigma</name>
    <name type="common">Marine medaka</name>
    <dbReference type="NCBI Taxonomy" id="30732"/>
    <lineage>
        <taxon>Eukaryota</taxon>
        <taxon>Metazoa</taxon>
        <taxon>Chordata</taxon>
        <taxon>Craniata</taxon>
        <taxon>Vertebrata</taxon>
        <taxon>Euteleostomi</taxon>
        <taxon>Actinopterygii</taxon>
        <taxon>Neopterygii</taxon>
        <taxon>Teleostei</taxon>
        <taxon>Neoteleostei</taxon>
        <taxon>Acanthomorphata</taxon>
        <taxon>Ovalentaria</taxon>
        <taxon>Atherinomorphae</taxon>
        <taxon>Beloniformes</taxon>
        <taxon>Adrianichthyidae</taxon>
        <taxon>Oryziinae</taxon>
        <taxon>Oryzias</taxon>
    </lineage>
</organism>
<evidence type="ECO:0000256" key="1">
    <source>
        <dbReference type="SAM" id="MobiDB-lite"/>
    </source>
</evidence>
<dbReference type="Proteomes" id="UP000646548">
    <property type="component" value="Unassembled WGS sequence"/>
</dbReference>
<evidence type="ECO:0000313" key="3">
    <source>
        <dbReference type="Proteomes" id="UP000646548"/>
    </source>
</evidence>
<dbReference type="AlphaFoldDB" id="A0A834FJA0"/>
<comment type="caution">
    <text evidence="2">The sequence shown here is derived from an EMBL/GenBank/DDBJ whole genome shotgun (WGS) entry which is preliminary data.</text>
</comment>
<evidence type="ECO:0000313" key="2">
    <source>
        <dbReference type="EMBL" id="KAF6735126.1"/>
    </source>
</evidence>
<feature type="region of interest" description="Disordered" evidence="1">
    <location>
        <begin position="16"/>
        <end position="64"/>
    </location>
</feature>
<accession>A0A834FJA0</accession>
<reference evidence="2" key="1">
    <citation type="journal article" name="BMC Genomics">
        <title>Long-read sequencing and de novo genome assembly of marine medaka (Oryzias melastigma).</title>
        <authorList>
            <person name="Liang P."/>
            <person name="Saqib H.S.A."/>
            <person name="Ni X."/>
            <person name="Shen Y."/>
        </authorList>
    </citation>
    <scope>NUCLEOTIDE SEQUENCE</scope>
    <source>
        <strain evidence="2">Bigg-433</strain>
    </source>
</reference>
<sequence>MRMKMMRLEGKMGLLPYLSNRPHSQLKQEADQLEYPGSQSYQVMRTGSLDGEDGEDENESEDEKECEVEAVAAGGAAVRPAGVGVWSARVGEKNAKQEAEQG</sequence>
<protein>
    <submittedName>
        <fullName evidence="2">Uncharacterized protein</fullName>
    </submittedName>
</protein>
<proteinExistence type="predicted"/>
<gene>
    <name evidence="2" type="ORF">FQA47_012121</name>
</gene>